<dbReference type="Pfam" id="PF03776">
    <property type="entry name" value="MinE"/>
    <property type="match status" value="1"/>
</dbReference>
<dbReference type="InterPro" id="IPR005527">
    <property type="entry name" value="MinE"/>
</dbReference>
<dbReference type="RefSeq" id="WP_136851401.1">
    <property type="nucleotide sequence ID" value="NZ_SWCI01000002.1"/>
</dbReference>
<keyword evidence="4 6" id="KW-0131">Cell cycle</keyword>
<dbReference type="NCBIfam" id="TIGR01215">
    <property type="entry name" value="minE"/>
    <property type="match status" value="1"/>
</dbReference>
<keyword evidence="3 6" id="KW-0132">Cell division</keyword>
<evidence type="ECO:0000256" key="5">
    <source>
        <dbReference type="ARBA" id="ARBA00025265"/>
    </source>
</evidence>
<protein>
    <recommendedName>
        <fullName evidence="2 6">Cell division topological specificity factor</fullName>
    </recommendedName>
</protein>
<dbReference type="GO" id="GO:0051301">
    <property type="term" value="P:cell division"/>
    <property type="evidence" value="ECO:0007669"/>
    <property type="project" value="UniProtKB-KW"/>
</dbReference>
<dbReference type="Gene3D" id="3.30.1070.10">
    <property type="entry name" value="Cell division topological specificity factor MinE"/>
    <property type="match status" value="1"/>
</dbReference>
<reference evidence="7 8" key="1">
    <citation type="submission" date="2019-04" db="EMBL/GenBank/DDBJ databases">
        <authorList>
            <person name="Hwang J.C."/>
        </authorList>
    </citation>
    <scope>NUCLEOTIDE SEQUENCE [LARGE SCALE GENOMIC DNA]</scope>
    <source>
        <strain evidence="7 8">IMCC35001</strain>
    </source>
</reference>
<dbReference type="OrthoDB" id="9802655at2"/>
<evidence type="ECO:0000256" key="3">
    <source>
        <dbReference type="ARBA" id="ARBA00022618"/>
    </source>
</evidence>
<dbReference type="HAMAP" id="MF_00262">
    <property type="entry name" value="MinE"/>
    <property type="match status" value="1"/>
</dbReference>
<proteinExistence type="inferred from homology"/>
<dbReference type="GO" id="GO:0032955">
    <property type="term" value="P:regulation of division septum assembly"/>
    <property type="evidence" value="ECO:0007669"/>
    <property type="project" value="InterPro"/>
</dbReference>
<accession>A0A4U1BFZ8</accession>
<dbReference type="EMBL" id="SWCI01000002">
    <property type="protein sequence ID" value="TKB50222.1"/>
    <property type="molecule type" value="Genomic_DNA"/>
</dbReference>
<evidence type="ECO:0000256" key="6">
    <source>
        <dbReference type="HAMAP-Rule" id="MF_00262"/>
    </source>
</evidence>
<dbReference type="NCBIfam" id="NF001422">
    <property type="entry name" value="PRK00296.1"/>
    <property type="match status" value="1"/>
</dbReference>
<evidence type="ECO:0000256" key="2">
    <source>
        <dbReference type="ARBA" id="ARBA00020112"/>
    </source>
</evidence>
<organism evidence="7 8">
    <name type="scientific">Ferrimonas sediminicola</name>
    <dbReference type="NCBI Taxonomy" id="2569538"/>
    <lineage>
        <taxon>Bacteria</taxon>
        <taxon>Pseudomonadati</taxon>
        <taxon>Pseudomonadota</taxon>
        <taxon>Gammaproteobacteria</taxon>
        <taxon>Alteromonadales</taxon>
        <taxon>Ferrimonadaceae</taxon>
        <taxon>Ferrimonas</taxon>
    </lineage>
</organism>
<sequence length="84" mass="9598">MSFLDYFRKQSSNSAQTAKERLQIVVAHERARREGPDYLPALERDILAVLANYVSVSPDTVRVQLDNRDPDLSVLELNITLPDR</sequence>
<dbReference type="AlphaFoldDB" id="A0A4U1BFZ8"/>
<evidence type="ECO:0000313" key="7">
    <source>
        <dbReference type="EMBL" id="TKB50222.1"/>
    </source>
</evidence>
<evidence type="ECO:0000256" key="1">
    <source>
        <dbReference type="ARBA" id="ARBA00008168"/>
    </source>
</evidence>
<comment type="function">
    <text evidence="5 6">Prevents the cell division inhibition by proteins MinC and MinD at internal division sites while permitting inhibition at polar sites. This ensures cell division at the proper site by restricting the formation of a division septum at the midpoint of the long axis of the cell.</text>
</comment>
<comment type="similarity">
    <text evidence="1 6">Belongs to the MinE family.</text>
</comment>
<dbReference type="Proteomes" id="UP000305674">
    <property type="component" value="Unassembled WGS sequence"/>
</dbReference>
<keyword evidence="8" id="KW-1185">Reference proteome</keyword>
<dbReference type="SUPFAM" id="SSF55229">
    <property type="entry name" value="Cell division protein MinE topological specificity domain"/>
    <property type="match status" value="1"/>
</dbReference>
<dbReference type="GO" id="GO:0042802">
    <property type="term" value="F:identical protein binding"/>
    <property type="evidence" value="ECO:0007669"/>
    <property type="project" value="UniProtKB-ARBA"/>
</dbReference>
<comment type="caution">
    <text evidence="7">The sequence shown here is derived from an EMBL/GenBank/DDBJ whole genome shotgun (WGS) entry which is preliminary data.</text>
</comment>
<dbReference type="InterPro" id="IPR036707">
    <property type="entry name" value="MinE_sf"/>
</dbReference>
<evidence type="ECO:0000256" key="4">
    <source>
        <dbReference type="ARBA" id="ARBA00023306"/>
    </source>
</evidence>
<dbReference type="FunFam" id="3.30.1070.10:FF:000001">
    <property type="entry name" value="Cell division topological specificity factor"/>
    <property type="match status" value="1"/>
</dbReference>
<name>A0A4U1BFZ8_9GAMM</name>
<gene>
    <name evidence="6 7" type="primary">minE</name>
    <name evidence="7" type="ORF">FCL40_03410</name>
</gene>
<evidence type="ECO:0000313" key="8">
    <source>
        <dbReference type="Proteomes" id="UP000305674"/>
    </source>
</evidence>